<evidence type="ECO:0000313" key="2">
    <source>
        <dbReference type="EMBL" id="QDT60808.1"/>
    </source>
</evidence>
<reference evidence="2 3" key="1">
    <citation type="submission" date="2019-02" db="EMBL/GenBank/DDBJ databases">
        <title>Deep-cultivation of Planctomycetes and their phenomic and genomic characterization uncovers novel biology.</title>
        <authorList>
            <person name="Wiegand S."/>
            <person name="Jogler M."/>
            <person name="Boedeker C."/>
            <person name="Pinto D."/>
            <person name="Vollmers J."/>
            <person name="Rivas-Marin E."/>
            <person name="Kohn T."/>
            <person name="Peeters S.H."/>
            <person name="Heuer A."/>
            <person name="Rast P."/>
            <person name="Oberbeckmann S."/>
            <person name="Bunk B."/>
            <person name="Jeske O."/>
            <person name="Meyerdierks A."/>
            <person name="Storesund J.E."/>
            <person name="Kallscheuer N."/>
            <person name="Luecker S."/>
            <person name="Lage O.M."/>
            <person name="Pohl T."/>
            <person name="Merkel B.J."/>
            <person name="Hornburger P."/>
            <person name="Mueller R.-W."/>
            <person name="Bruemmer F."/>
            <person name="Labrenz M."/>
            <person name="Spormann A.M."/>
            <person name="Op den Camp H."/>
            <person name="Overmann J."/>
            <person name="Amann R."/>
            <person name="Jetten M.S.M."/>
            <person name="Mascher T."/>
            <person name="Medema M.H."/>
            <person name="Devos D.P."/>
            <person name="Kaster A.-K."/>
            <person name="Ovreas L."/>
            <person name="Rohde M."/>
            <person name="Galperin M.Y."/>
            <person name="Jogler C."/>
        </authorList>
    </citation>
    <scope>NUCLEOTIDE SEQUENCE [LARGE SCALE GENOMIC DNA]</scope>
    <source>
        <strain evidence="2 3">SV_7m_r</strain>
    </source>
</reference>
<evidence type="ECO:0000313" key="3">
    <source>
        <dbReference type="Proteomes" id="UP000315003"/>
    </source>
</evidence>
<dbReference type="EMBL" id="CP036272">
    <property type="protein sequence ID" value="QDT60808.1"/>
    <property type="molecule type" value="Genomic_DNA"/>
</dbReference>
<organism evidence="2 3">
    <name type="scientific">Stieleria bergensis</name>
    <dbReference type="NCBI Taxonomy" id="2528025"/>
    <lineage>
        <taxon>Bacteria</taxon>
        <taxon>Pseudomonadati</taxon>
        <taxon>Planctomycetota</taxon>
        <taxon>Planctomycetia</taxon>
        <taxon>Pirellulales</taxon>
        <taxon>Pirellulaceae</taxon>
        <taxon>Stieleria</taxon>
    </lineage>
</organism>
<sequence>MAQIPVNEIMIKTVLKQFVPPRIRQSMRRGWLVQQHRNGACECNVCGNSVEAFHSHGIPPRPSIRCPICGSKPCHRLIWAWLSENVSVIRPNHMVLHIAPQRELGNRIAEVVRWRGATFHSGAINDPQDPLDITQLPFADQSVDLLIACHVFNMLPADDPAFAEVHRVLRPGGLAITSVPIHCDVTALIELPGETTCQERLATFGDPFMFRKYTQQAFYQQAHRFGFEFALIQPQHLEHGDYRWELAEESLHLLRKSP</sequence>
<accession>A0A517SXC9</accession>
<gene>
    <name evidence="2" type="ORF">SV7mr_33350</name>
</gene>
<dbReference type="GO" id="GO:0008757">
    <property type="term" value="F:S-adenosylmethionine-dependent methyltransferase activity"/>
    <property type="evidence" value="ECO:0007669"/>
    <property type="project" value="InterPro"/>
</dbReference>
<dbReference type="InterPro" id="IPR013216">
    <property type="entry name" value="Methyltransf_11"/>
</dbReference>
<dbReference type="OrthoDB" id="272052at2"/>
<keyword evidence="3" id="KW-1185">Reference proteome</keyword>
<feature type="domain" description="Methyltransferase type 11" evidence="1">
    <location>
        <begin position="132"/>
        <end position="176"/>
    </location>
</feature>
<dbReference type="AlphaFoldDB" id="A0A517SXC9"/>
<dbReference type="SUPFAM" id="SSF53335">
    <property type="entry name" value="S-adenosyl-L-methionine-dependent methyltransferases"/>
    <property type="match status" value="1"/>
</dbReference>
<dbReference type="Proteomes" id="UP000315003">
    <property type="component" value="Chromosome"/>
</dbReference>
<dbReference type="Pfam" id="PF08241">
    <property type="entry name" value="Methyltransf_11"/>
    <property type="match status" value="1"/>
</dbReference>
<name>A0A517SXC9_9BACT</name>
<proteinExistence type="predicted"/>
<dbReference type="InterPro" id="IPR029063">
    <property type="entry name" value="SAM-dependent_MTases_sf"/>
</dbReference>
<evidence type="ECO:0000259" key="1">
    <source>
        <dbReference type="Pfam" id="PF08241"/>
    </source>
</evidence>
<protein>
    <recommendedName>
        <fullName evidence="1">Methyltransferase type 11 domain-containing protein</fullName>
    </recommendedName>
</protein>
<dbReference type="CDD" id="cd02440">
    <property type="entry name" value="AdoMet_MTases"/>
    <property type="match status" value="1"/>
</dbReference>
<dbReference type="Gene3D" id="3.40.50.150">
    <property type="entry name" value="Vaccinia Virus protein VP39"/>
    <property type="match status" value="1"/>
</dbReference>